<dbReference type="PROSITE" id="PS51846">
    <property type="entry name" value="CNNM"/>
    <property type="match status" value="1"/>
</dbReference>
<evidence type="ECO:0000256" key="1">
    <source>
        <dbReference type="ARBA" id="ARBA00004141"/>
    </source>
</evidence>
<sequence>MMSGLTLGLLSLDELQIKVLQESGKPNEKKYAAKIYPLVKRHHLLLVTLLLTNAAAVESMPIFLDRISSPVIAIIVSVTAVLLFGEVFPQALCSRFGLAIGYYMSPLVYLLMVVLLPISYPLAKLLDCLLGTEHASFFRRAELGVLVDLHGDEHIENEEPLTEDEVLIIQGALQMRDKTVKDSMVPLESVFMVSIDEKVDRPTLQKILQAGHSRIPLYSGSKEDIVGLILVKRLMLYDAGEARGLAIREVIARDIHRAFRKAPIVRDTTPLYDMLNEFQLGRSHLAIVEAAPSPSDGVTASSKVVGIITLEDVIEELIQEEIIDEDDVYVDVHKRIRVARSFIRQVSTRNLLQLPSRAGVLRVGTAASMITESPHPTTFTISPRTSPLVRSLPSTPPSHADDDVEPLLP</sequence>
<feature type="domain" description="CNNM transmembrane" evidence="12">
    <location>
        <begin position="1"/>
        <end position="165"/>
    </location>
</feature>
<dbReference type="CDD" id="cd04590">
    <property type="entry name" value="CBS_pair_CorC_HlyC_assoc"/>
    <property type="match status" value="1"/>
</dbReference>
<proteinExistence type="inferred from homology"/>
<dbReference type="InterPro" id="IPR045095">
    <property type="entry name" value="ACDP"/>
</dbReference>
<keyword evidence="4" id="KW-0677">Repeat</keyword>
<gene>
    <name evidence="14" type="primary">LOC106806832</name>
</gene>
<feature type="region of interest" description="Disordered" evidence="9">
    <location>
        <begin position="374"/>
        <end position="409"/>
    </location>
</feature>
<evidence type="ECO:0000256" key="6">
    <source>
        <dbReference type="ARBA" id="ARBA00023136"/>
    </source>
</evidence>
<dbReference type="PROSITE" id="PS51371">
    <property type="entry name" value="CBS"/>
    <property type="match status" value="1"/>
</dbReference>
<evidence type="ECO:0000256" key="5">
    <source>
        <dbReference type="ARBA" id="ARBA00022989"/>
    </source>
</evidence>
<dbReference type="PANTHER" id="PTHR12064">
    <property type="entry name" value="METAL TRANSPORTER CNNM"/>
    <property type="match status" value="1"/>
</dbReference>
<dbReference type="InterPro" id="IPR044751">
    <property type="entry name" value="Ion_transp-like_CBS"/>
</dbReference>
<evidence type="ECO:0000256" key="4">
    <source>
        <dbReference type="ARBA" id="ARBA00022737"/>
    </source>
</evidence>
<feature type="domain" description="CBS" evidence="11">
    <location>
        <begin position="258"/>
        <end position="325"/>
    </location>
</feature>
<protein>
    <submittedName>
        <fullName evidence="14">DUF21 domain-containing protein At1g03270 isoform X1</fullName>
    </submittedName>
</protein>
<keyword evidence="5 8" id="KW-1133">Transmembrane helix</keyword>
<feature type="transmembrane region" description="Helical" evidence="10">
    <location>
        <begin position="70"/>
        <end position="88"/>
    </location>
</feature>
<organism evidence="13 14">
    <name type="scientific">Priapulus caudatus</name>
    <name type="common">Priapulid worm</name>
    <dbReference type="NCBI Taxonomy" id="37621"/>
    <lineage>
        <taxon>Eukaryota</taxon>
        <taxon>Metazoa</taxon>
        <taxon>Ecdysozoa</taxon>
        <taxon>Scalidophora</taxon>
        <taxon>Priapulida</taxon>
        <taxon>Priapulimorpha</taxon>
        <taxon>Priapulimorphida</taxon>
        <taxon>Priapulidae</taxon>
        <taxon>Priapulus</taxon>
    </lineage>
</organism>
<evidence type="ECO:0000313" key="14">
    <source>
        <dbReference type="RefSeq" id="XP_014664438.1"/>
    </source>
</evidence>
<evidence type="ECO:0000259" key="12">
    <source>
        <dbReference type="PROSITE" id="PS51846"/>
    </source>
</evidence>
<keyword evidence="13" id="KW-1185">Reference proteome</keyword>
<feature type="compositionally biased region" description="Polar residues" evidence="9">
    <location>
        <begin position="374"/>
        <end position="385"/>
    </location>
</feature>
<dbReference type="PANTHER" id="PTHR12064:SF97">
    <property type="entry name" value="METAL TRANSPORTER CNNM-5"/>
    <property type="match status" value="1"/>
</dbReference>
<dbReference type="GeneID" id="106806832"/>
<evidence type="ECO:0000256" key="7">
    <source>
        <dbReference type="PROSITE-ProRule" id="PRU00703"/>
    </source>
</evidence>
<dbReference type="Pfam" id="PF01595">
    <property type="entry name" value="CNNM"/>
    <property type="match status" value="1"/>
</dbReference>
<evidence type="ECO:0000313" key="13">
    <source>
        <dbReference type="Proteomes" id="UP000695022"/>
    </source>
</evidence>
<dbReference type="SUPFAM" id="SSF54631">
    <property type="entry name" value="CBS-domain pair"/>
    <property type="match status" value="1"/>
</dbReference>
<dbReference type="RefSeq" id="XP_014664438.1">
    <property type="nucleotide sequence ID" value="XM_014808952.1"/>
</dbReference>
<keyword evidence="7" id="KW-0129">CBS domain</keyword>
<evidence type="ECO:0000256" key="3">
    <source>
        <dbReference type="ARBA" id="ARBA00022692"/>
    </source>
</evidence>
<evidence type="ECO:0000256" key="9">
    <source>
        <dbReference type="SAM" id="MobiDB-lite"/>
    </source>
</evidence>
<comment type="subcellular location">
    <subcellularLocation>
        <location evidence="1">Membrane</location>
        <topology evidence="1">Multi-pass membrane protein</topology>
    </subcellularLocation>
</comment>
<evidence type="ECO:0000259" key="11">
    <source>
        <dbReference type="PROSITE" id="PS51371"/>
    </source>
</evidence>
<feature type="transmembrane region" description="Helical" evidence="10">
    <location>
        <begin position="100"/>
        <end position="120"/>
    </location>
</feature>
<accession>A0ABM1DWW7</accession>
<evidence type="ECO:0000256" key="2">
    <source>
        <dbReference type="ARBA" id="ARBA00010484"/>
    </source>
</evidence>
<evidence type="ECO:0000256" key="10">
    <source>
        <dbReference type="SAM" id="Phobius"/>
    </source>
</evidence>
<reference evidence="14" key="1">
    <citation type="submission" date="2025-08" db="UniProtKB">
        <authorList>
            <consortium name="RefSeq"/>
        </authorList>
    </citation>
    <scope>IDENTIFICATION</scope>
</reference>
<evidence type="ECO:0000256" key="8">
    <source>
        <dbReference type="PROSITE-ProRule" id="PRU01193"/>
    </source>
</evidence>
<keyword evidence="6 8" id="KW-0472">Membrane</keyword>
<dbReference type="Gene3D" id="3.10.580.10">
    <property type="entry name" value="CBS-domain"/>
    <property type="match status" value="1"/>
</dbReference>
<keyword evidence="3 8" id="KW-0812">Transmembrane</keyword>
<name>A0ABM1DWW7_PRICU</name>
<dbReference type="InterPro" id="IPR000644">
    <property type="entry name" value="CBS_dom"/>
</dbReference>
<dbReference type="InterPro" id="IPR046342">
    <property type="entry name" value="CBS_dom_sf"/>
</dbReference>
<dbReference type="InterPro" id="IPR002550">
    <property type="entry name" value="CNNM"/>
</dbReference>
<dbReference type="Proteomes" id="UP000695022">
    <property type="component" value="Unplaced"/>
</dbReference>
<comment type="similarity">
    <text evidence="2">Belongs to the ACDP family.</text>
</comment>